<reference evidence="7 8" key="1">
    <citation type="submission" date="2019-08" db="EMBL/GenBank/DDBJ databases">
        <title>Bacillus genomes from the desert of Cuatro Cienegas, Coahuila.</title>
        <authorList>
            <person name="Olmedo-Alvarez G."/>
        </authorList>
    </citation>
    <scope>NUCLEOTIDE SEQUENCE [LARGE SCALE GENOMIC DNA]</scope>
    <source>
        <strain evidence="7 8">CH34_1T</strain>
    </source>
</reference>
<evidence type="ECO:0000256" key="1">
    <source>
        <dbReference type="ARBA" id="ARBA00001957"/>
    </source>
</evidence>
<feature type="domain" description="Carrier" evidence="6">
    <location>
        <begin position="598"/>
        <end position="674"/>
    </location>
</feature>
<evidence type="ECO:0000313" key="8">
    <source>
        <dbReference type="Proteomes" id="UP000322267"/>
    </source>
</evidence>
<dbReference type="InterPro" id="IPR029058">
    <property type="entry name" value="AB_hydrolase_fold"/>
</dbReference>
<name>A0A5D4NHM3_9BACI</name>
<evidence type="ECO:0000256" key="5">
    <source>
        <dbReference type="ARBA" id="ARBA00023194"/>
    </source>
</evidence>
<dbReference type="InterPro" id="IPR025110">
    <property type="entry name" value="AMP-bd_C"/>
</dbReference>
<evidence type="ECO:0000256" key="3">
    <source>
        <dbReference type="ARBA" id="ARBA00022450"/>
    </source>
</evidence>
<dbReference type="Pfam" id="PF00550">
    <property type="entry name" value="PP-binding"/>
    <property type="match status" value="1"/>
</dbReference>
<dbReference type="InterPro" id="IPR036736">
    <property type="entry name" value="ACP-like_sf"/>
</dbReference>
<dbReference type="Proteomes" id="UP000322267">
    <property type="component" value="Unassembled WGS sequence"/>
</dbReference>
<dbReference type="GO" id="GO:0005737">
    <property type="term" value="C:cytoplasm"/>
    <property type="evidence" value="ECO:0007669"/>
    <property type="project" value="TreeGrafter"/>
</dbReference>
<keyword evidence="3" id="KW-0596">Phosphopantetheine</keyword>
<dbReference type="InterPro" id="IPR001031">
    <property type="entry name" value="Thioesterase"/>
</dbReference>
<dbReference type="InterPro" id="IPR000873">
    <property type="entry name" value="AMP-dep_synth/lig_dom"/>
</dbReference>
<dbReference type="PROSITE" id="PS50075">
    <property type="entry name" value="CARRIER"/>
    <property type="match status" value="1"/>
</dbReference>
<dbReference type="FunFam" id="3.40.50.12780:FF:000012">
    <property type="entry name" value="Non-ribosomal peptide synthetase"/>
    <property type="match status" value="1"/>
</dbReference>
<dbReference type="PANTHER" id="PTHR45527:SF1">
    <property type="entry name" value="FATTY ACID SYNTHASE"/>
    <property type="match status" value="1"/>
</dbReference>
<evidence type="ECO:0000313" key="7">
    <source>
        <dbReference type="EMBL" id="TYS13041.1"/>
    </source>
</evidence>
<comment type="similarity">
    <text evidence="2">Belongs to the ATP-dependent AMP-binding enzyme family.</text>
</comment>
<dbReference type="GO" id="GO:0031177">
    <property type="term" value="F:phosphopantetheine binding"/>
    <property type="evidence" value="ECO:0007669"/>
    <property type="project" value="TreeGrafter"/>
</dbReference>
<dbReference type="SUPFAM" id="SSF47336">
    <property type="entry name" value="ACP-like"/>
    <property type="match status" value="1"/>
</dbReference>
<dbReference type="Gene3D" id="2.30.38.10">
    <property type="entry name" value="Luciferase, Domain 3"/>
    <property type="match status" value="1"/>
</dbReference>
<dbReference type="Gene3D" id="3.40.50.1820">
    <property type="entry name" value="alpha/beta hydrolase"/>
    <property type="match status" value="1"/>
</dbReference>
<dbReference type="AlphaFoldDB" id="A0A5D4NHM3"/>
<dbReference type="FunFam" id="3.30.300.30:FF:000010">
    <property type="entry name" value="Enterobactin synthetase component F"/>
    <property type="match status" value="1"/>
</dbReference>
<dbReference type="FunFam" id="3.40.50.980:FF:000001">
    <property type="entry name" value="Non-ribosomal peptide synthetase"/>
    <property type="match status" value="1"/>
</dbReference>
<dbReference type="Gene3D" id="3.30.300.30">
    <property type="match status" value="1"/>
</dbReference>
<evidence type="ECO:0000259" key="6">
    <source>
        <dbReference type="PROSITE" id="PS50075"/>
    </source>
</evidence>
<dbReference type="OrthoDB" id="9765680at2"/>
<dbReference type="Gene3D" id="3.40.50.980">
    <property type="match status" value="2"/>
</dbReference>
<dbReference type="Pfam" id="PF00975">
    <property type="entry name" value="Thioesterase"/>
    <property type="match status" value="1"/>
</dbReference>
<dbReference type="FunFam" id="2.30.38.10:FF:000001">
    <property type="entry name" value="Non-ribosomal peptide synthetase PvdI"/>
    <property type="match status" value="1"/>
</dbReference>
<dbReference type="NCBIfam" id="TIGR01733">
    <property type="entry name" value="AA-adenyl-dom"/>
    <property type="match status" value="1"/>
</dbReference>
<dbReference type="InterPro" id="IPR020845">
    <property type="entry name" value="AMP-binding_CS"/>
</dbReference>
<dbReference type="SUPFAM" id="SSF56801">
    <property type="entry name" value="Acetyl-CoA synthetase-like"/>
    <property type="match status" value="1"/>
</dbReference>
<sequence length="936" mass="105741">MRKKVINIKLGGIKMDLSMRLKRLPLEKSRPILNKIKSSVSSQGAKAGKEKVREIKQLDNEEIDLKRTYPITDEEFKLVTETWSKGKPLNINSKSIVQLFESQVLKTPHKCAVSFNGEYMTFEELNNRANQLAYYLTKQGVKQETLVAVYLDKSLEVIISILAILKSGACYIPIATSYPDERVKQIVLDSKAEKIITTQNILGDEGFRRELSPVYIDEIQEIIKTNPITNLNVEITGHNLAYIIYTSGSTGQPKGVQIEHKSLVNFIESIAIEYDINKMDTVIQFAAIGFDVSVFDIFVSLCTGATLCIAGELERKAPEELTKLMIKEGVTVAELPPALLPLLNPDDFPNLRLISVGGEKFSGDLVKKWENKNRRFMNGYGPTETTVAVTLFECRGEWSKNPPIGKPIHNVEVYVLNENLQPQPIGIQGELYIGGACLARGYINQEEITEQMFLKNPFSDNPADRIYKTGDLVKWLPDGNLEILGRVDRQIKIRGFRVEIEEIESLLLKNPDVNQVTVEVLTDGLNETQLVAYLTSESNVELDINRIRDDLKKQIPDYMIPSYFMQISEIPMNANGKIDRKLLPQPEDSRPIDDSFVAPRNEIELKLCNEILSDILGVKHIGVKDNFFDLGGNSLQATLVVSRIREIFDVKINLIDFFQTPIIENLGKLIQERDKNEKNEKGDIIKEIAEIESSWLKIHKEPEARFRLVCFPYAGSSTYIFSKWPEILAPDIEVITVNLPGRDSKIRETPFDSAFDVANRLASEIELLADKPLIFLGQSGGSILAFETSRLLLKKGVEILRLFALASRAPHAELSEPSRYHLPEDEFLRRVNEFGGLSCDLLSNKDLLKLMIPTMRADEKLAETYKYTGDLSILPFPISMYGGKKDIIGPETLNRWAELSSVQNELKMFDGGHFFLQENEEEVISSILESLFEISI</sequence>
<dbReference type="EMBL" id="VTEI01000025">
    <property type="protein sequence ID" value="TYS13041.1"/>
    <property type="molecule type" value="Genomic_DNA"/>
</dbReference>
<accession>A0A5D4NHM3</accession>
<protein>
    <submittedName>
        <fullName evidence="7">Amino acid adenylation domain-containing protein</fullName>
    </submittedName>
</protein>
<gene>
    <name evidence="7" type="ORF">FZC78_22560</name>
</gene>
<dbReference type="CDD" id="cd05930">
    <property type="entry name" value="A_NRPS"/>
    <property type="match status" value="1"/>
</dbReference>
<dbReference type="GO" id="GO:0043041">
    <property type="term" value="P:amino acid activation for nonribosomal peptide biosynthetic process"/>
    <property type="evidence" value="ECO:0007669"/>
    <property type="project" value="TreeGrafter"/>
</dbReference>
<dbReference type="Pfam" id="PF13193">
    <property type="entry name" value="AMP-binding_C"/>
    <property type="match status" value="1"/>
</dbReference>
<dbReference type="InterPro" id="IPR009081">
    <property type="entry name" value="PP-bd_ACP"/>
</dbReference>
<comment type="caution">
    <text evidence="7">The sequence shown here is derived from an EMBL/GenBank/DDBJ whole genome shotgun (WGS) entry which is preliminary data.</text>
</comment>
<dbReference type="InterPro" id="IPR010071">
    <property type="entry name" value="AA_adenyl_dom"/>
</dbReference>
<dbReference type="InterPro" id="IPR045851">
    <property type="entry name" value="AMP-bd_C_sf"/>
</dbReference>
<dbReference type="SUPFAM" id="SSF53474">
    <property type="entry name" value="alpha/beta-Hydrolases"/>
    <property type="match status" value="1"/>
</dbReference>
<proteinExistence type="inferred from homology"/>
<dbReference type="PROSITE" id="PS00455">
    <property type="entry name" value="AMP_BINDING"/>
    <property type="match status" value="1"/>
</dbReference>
<comment type="cofactor">
    <cofactor evidence="1">
        <name>pantetheine 4'-phosphate</name>
        <dbReference type="ChEBI" id="CHEBI:47942"/>
    </cofactor>
</comment>
<dbReference type="Pfam" id="PF00501">
    <property type="entry name" value="AMP-binding"/>
    <property type="match status" value="1"/>
</dbReference>
<keyword evidence="5" id="KW-0045">Antibiotic biosynthesis</keyword>
<dbReference type="InterPro" id="IPR006162">
    <property type="entry name" value="Ppantetheine_attach_site"/>
</dbReference>
<evidence type="ECO:0000256" key="4">
    <source>
        <dbReference type="ARBA" id="ARBA00022553"/>
    </source>
</evidence>
<dbReference type="PROSITE" id="PS00012">
    <property type="entry name" value="PHOSPHOPANTETHEINE"/>
    <property type="match status" value="1"/>
</dbReference>
<dbReference type="GO" id="GO:0017000">
    <property type="term" value="P:antibiotic biosynthetic process"/>
    <property type="evidence" value="ECO:0007669"/>
    <property type="project" value="UniProtKB-KW"/>
</dbReference>
<organism evidence="7 8">
    <name type="scientific">Rossellomorea vietnamensis</name>
    <dbReference type="NCBI Taxonomy" id="218284"/>
    <lineage>
        <taxon>Bacteria</taxon>
        <taxon>Bacillati</taxon>
        <taxon>Bacillota</taxon>
        <taxon>Bacilli</taxon>
        <taxon>Bacillales</taxon>
        <taxon>Bacillaceae</taxon>
        <taxon>Rossellomorea</taxon>
    </lineage>
</organism>
<dbReference type="PANTHER" id="PTHR45527">
    <property type="entry name" value="NONRIBOSOMAL PEPTIDE SYNTHETASE"/>
    <property type="match status" value="1"/>
</dbReference>
<dbReference type="GO" id="GO:0044550">
    <property type="term" value="P:secondary metabolite biosynthetic process"/>
    <property type="evidence" value="ECO:0007669"/>
    <property type="project" value="UniProtKB-ARBA"/>
</dbReference>
<keyword evidence="4" id="KW-0597">Phosphoprotein</keyword>
<dbReference type="Gene3D" id="1.10.1200.10">
    <property type="entry name" value="ACP-like"/>
    <property type="match status" value="1"/>
</dbReference>
<evidence type="ECO:0000256" key="2">
    <source>
        <dbReference type="ARBA" id="ARBA00006432"/>
    </source>
</evidence>